<geneLocation type="plasmid" evidence="1 2">
    <name>pSCL4</name>
</geneLocation>
<dbReference type="InterPro" id="IPR001387">
    <property type="entry name" value="Cro/C1-type_HTH"/>
</dbReference>
<dbReference type="SUPFAM" id="SSF47413">
    <property type="entry name" value="lambda repressor-like DNA-binding domains"/>
    <property type="match status" value="1"/>
</dbReference>
<dbReference type="eggNOG" id="COG1396">
    <property type="taxonomic scope" value="Bacteria"/>
</dbReference>
<organism evidence="1 2">
    <name type="scientific">Streptomyces clavuligerus</name>
    <dbReference type="NCBI Taxonomy" id="1901"/>
    <lineage>
        <taxon>Bacteria</taxon>
        <taxon>Bacillati</taxon>
        <taxon>Actinomycetota</taxon>
        <taxon>Actinomycetes</taxon>
        <taxon>Kitasatosporales</taxon>
        <taxon>Streptomycetaceae</taxon>
        <taxon>Streptomyces</taxon>
    </lineage>
</organism>
<evidence type="ECO:0000313" key="2">
    <source>
        <dbReference type="Proteomes" id="UP000002357"/>
    </source>
</evidence>
<gene>
    <name evidence="1" type="ORF">SCLAV_p0193</name>
</gene>
<dbReference type="GO" id="GO:0003677">
    <property type="term" value="F:DNA binding"/>
    <property type="evidence" value="ECO:0007669"/>
    <property type="project" value="UniProtKB-KW"/>
</dbReference>
<dbReference type="Proteomes" id="UP000002357">
    <property type="component" value="Plasmid pSCL4"/>
</dbReference>
<keyword evidence="2" id="KW-1185">Reference proteome</keyword>
<dbReference type="GeneID" id="93733412"/>
<dbReference type="Pfam" id="PF13560">
    <property type="entry name" value="HTH_31"/>
    <property type="match status" value="1"/>
</dbReference>
<name>B5GUH2_STRCL</name>
<dbReference type="CDD" id="cd00093">
    <property type="entry name" value="HTH_XRE"/>
    <property type="match status" value="1"/>
</dbReference>
<keyword evidence="1" id="KW-0614">Plasmid</keyword>
<dbReference type="PROSITE" id="PS50943">
    <property type="entry name" value="HTH_CROC1"/>
    <property type="match status" value="1"/>
</dbReference>
<dbReference type="SMART" id="SM00530">
    <property type="entry name" value="HTH_XRE"/>
    <property type="match status" value="1"/>
</dbReference>
<dbReference type="AlphaFoldDB" id="B5GUH2"/>
<protein>
    <submittedName>
        <fullName evidence="1">DNA-binding protein</fullName>
    </submittedName>
</protein>
<evidence type="ECO:0000313" key="1">
    <source>
        <dbReference type="EMBL" id="EFG03684.2"/>
    </source>
</evidence>
<reference evidence="1 2" key="1">
    <citation type="journal article" date="2010" name="Genome Biol. Evol.">
        <title>The sequence of a 1.8-mb bacterial linear plasmid reveals a rich evolutionary reservoir of secondary metabolic pathways.</title>
        <authorList>
            <person name="Medema M.H."/>
            <person name="Trefzer A."/>
            <person name="Kovalchuk A."/>
            <person name="van den Berg M."/>
            <person name="Mueller U."/>
            <person name="Heijne W."/>
            <person name="Wu L."/>
            <person name="Alam M.T."/>
            <person name="Ronning C.M."/>
            <person name="Nierman W.C."/>
            <person name="Bovenberg R.A.L."/>
            <person name="Breitling R."/>
            <person name="Takano E."/>
        </authorList>
    </citation>
    <scope>NUCLEOTIDE SEQUENCE [LARGE SCALE GENOMIC DNA]</scope>
    <source>
        <strain evidence="2">ATCC 27064 / DSM 738 / JCM 4710 / NBRC 13307 / NCIMB 12785 / NRRL 3585 / VKM Ac-602</strain>
        <plasmid evidence="1">pSCL4</plasmid>
    </source>
</reference>
<proteinExistence type="predicted"/>
<accession>B5GUH2</accession>
<dbReference type="InterPro" id="IPR010982">
    <property type="entry name" value="Lambda_DNA-bd_dom_sf"/>
</dbReference>
<dbReference type="RefSeq" id="WP_003955481.1">
    <property type="nucleotide sequence ID" value="NZ_CM000914.1"/>
</dbReference>
<dbReference type="Pfam" id="PF19054">
    <property type="entry name" value="DUF5753"/>
    <property type="match status" value="1"/>
</dbReference>
<dbReference type="Gene3D" id="1.10.260.40">
    <property type="entry name" value="lambda repressor-like DNA-binding domains"/>
    <property type="match status" value="1"/>
</dbReference>
<dbReference type="EMBL" id="CM000914">
    <property type="protein sequence ID" value="EFG03684.2"/>
    <property type="molecule type" value="Genomic_DNA"/>
</dbReference>
<dbReference type="OrthoDB" id="4966777at2"/>
<keyword evidence="1" id="KW-0238">DNA-binding</keyword>
<dbReference type="InterPro" id="IPR043917">
    <property type="entry name" value="DUF5753"/>
</dbReference>
<sequence>MPISPSSSAHAARQTVAQRLRDLRRDADLTGSELARICGWTHPKTSRIENAKTPPSPDDIRRWCNACGVPDQAPDIVAQSQNAEAMYVEWKRKTAAGLKQLQESYVPLFQATQVFRVYSGTVVPGFLQTEGYVRALLGSISSFHEVPNDVEAAVAARLERSRILHERTKRVLLLVEESVLRHQIGDADAMAAQLGCLLTAGALPTVSLGVIPSARRDRSIWPMETFHMYDDTLVSVELLSARVTVTQPSEITLYLRAFEDLRSMAVYGAEARALIVRAIEALAAE</sequence>